<accession>A0A2A4IVW3</accession>
<feature type="compositionally biased region" description="Polar residues" evidence="1">
    <location>
        <begin position="145"/>
        <end position="162"/>
    </location>
</feature>
<evidence type="ECO:0000256" key="1">
    <source>
        <dbReference type="SAM" id="MobiDB-lite"/>
    </source>
</evidence>
<dbReference type="STRING" id="7102.A0A2A4IVW3"/>
<organism evidence="2">
    <name type="scientific">Heliothis virescens</name>
    <name type="common">Tobacco budworm moth</name>
    <dbReference type="NCBI Taxonomy" id="7102"/>
    <lineage>
        <taxon>Eukaryota</taxon>
        <taxon>Metazoa</taxon>
        <taxon>Ecdysozoa</taxon>
        <taxon>Arthropoda</taxon>
        <taxon>Hexapoda</taxon>
        <taxon>Insecta</taxon>
        <taxon>Pterygota</taxon>
        <taxon>Neoptera</taxon>
        <taxon>Endopterygota</taxon>
        <taxon>Lepidoptera</taxon>
        <taxon>Glossata</taxon>
        <taxon>Ditrysia</taxon>
        <taxon>Noctuoidea</taxon>
        <taxon>Noctuidae</taxon>
        <taxon>Heliothinae</taxon>
        <taxon>Heliothis</taxon>
    </lineage>
</organism>
<feature type="compositionally biased region" description="Basic and acidic residues" evidence="1">
    <location>
        <begin position="181"/>
        <end position="196"/>
    </location>
</feature>
<proteinExistence type="predicted"/>
<protein>
    <submittedName>
        <fullName evidence="2">Uncharacterized protein</fullName>
    </submittedName>
</protein>
<name>A0A2A4IVW3_HELVI</name>
<reference evidence="2" key="1">
    <citation type="submission" date="2017-09" db="EMBL/GenBank/DDBJ databases">
        <title>Contemporary evolution of a Lepidopteran species, Heliothis virescens, in response to modern agricultural practices.</title>
        <authorList>
            <person name="Fritz M.L."/>
            <person name="Deyonke A.M."/>
            <person name="Papanicolaou A."/>
            <person name="Micinski S."/>
            <person name="Westbrook J."/>
            <person name="Gould F."/>
        </authorList>
    </citation>
    <scope>NUCLEOTIDE SEQUENCE [LARGE SCALE GENOMIC DNA]</scope>
    <source>
        <strain evidence="2">HvINT-</strain>
        <tissue evidence="2">Whole body</tissue>
    </source>
</reference>
<dbReference type="EMBL" id="NWSH01005801">
    <property type="protein sequence ID" value="PCG63935.1"/>
    <property type="molecule type" value="Genomic_DNA"/>
</dbReference>
<feature type="compositionally biased region" description="Pro residues" evidence="1">
    <location>
        <begin position="323"/>
        <end position="364"/>
    </location>
</feature>
<dbReference type="AlphaFoldDB" id="A0A2A4IVW3"/>
<comment type="caution">
    <text evidence="2">The sequence shown here is derived from an EMBL/GenBank/DDBJ whole genome shotgun (WGS) entry which is preliminary data.</text>
</comment>
<feature type="region of interest" description="Disordered" evidence="1">
    <location>
        <begin position="144"/>
        <end position="225"/>
    </location>
</feature>
<evidence type="ECO:0000313" key="2">
    <source>
        <dbReference type="EMBL" id="PCG63935.1"/>
    </source>
</evidence>
<feature type="region of interest" description="Disordered" evidence="1">
    <location>
        <begin position="268"/>
        <end position="381"/>
    </location>
</feature>
<sequence length="428" mass="47767">MPRKCLRKIVRSMTEMSEHTVEYEELNGGSSMIKAVDKCGVNYLFSRLSAKGSRKVHIYNQAVLEALLSTSTSVLLDRVDPHSKESDFLGSGPPTVWKLPFRIDQLQYYDTSYMCDPSAKSNDTFASQYDSDHEQWDEPLKRRFSSAQTDASKTSASTQTLITVPFCRDPTQPVPVLPPDEPDKPTTAKSTRKDGPANRPAVYKKKPGQSPHSYYQPPEPWAGVRDDTDILEDAAPKLRKSSYSRSLYAIDNEAQDPIMELQAMAKSTNDMNEDDPPFNFQAMLKKTPRNRASMKRSNELNNELEERQMVSKHIISPSKAKPPAAPKYPAPTPPPGKPPPTPPGKRPAPTPPPTRMTTETPPPYRDNSPVPRSASREFVRQNSKDLIIAALKKRDSLTDMICPDDNKVENEKVEIAPGITVEGTVTDL</sequence>
<gene>
    <name evidence="2" type="ORF">B5V51_11511</name>
</gene>